<name>A0ABV2BY83_9GAMM</name>
<keyword evidence="2" id="KW-1185">Reference proteome</keyword>
<dbReference type="Pfam" id="PF12730">
    <property type="entry name" value="ABC2_membrane_4"/>
    <property type="match status" value="1"/>
</dbReference>
<dbReference type="InterPro" id="IPR021913">
    <property type="entry name" value="DUF3526"/>
</dbReference>
<protein>
    <submittedName>
        <fullName evidence="1">DUF3526 domain-containing protein</fullName>
    </submittedName>
</protein>
<proteinExistence type="predicted"/>
<dbReference type="PANTHER" id="PTHR43471">
    <property type="entry name" value="ABC TRANSPORTER PERMEASE"/>
    <property type="match status" value="1"/>
</dbReference>
<sequence>MIFNILSHEWTTHRQSKLQIILLTLMISLLLLAMFIHWNQQQALIQSQQIWQEKADNFWRNQPDRHPHRVAHYGHVVLRPTAPLSFIDAGISPYVGNYLFLEAHRQNSSAIRNTLLSPTIMKLGYPSVSTLMIILWPLILIIIGYGSFSHERESERLKWLLSMGATIWQLFVGKSLLFIIYTILLLAIIATVTLFFLIFNNTLSLTVVIELFMLLIVYGLYSAFWIMLIFILSYRVQSSTTSLAGLLLTWLFTVVLIPKLSVELSENIYQTPDRLNLHIALEKAVKAIGDSHNPDDPYFTDFKSQVLKKYGVKSIAELPVNWKGLVMAEGERIQSEIYKTHFQAITDQYQQQQQVSAWFGFLSPGIAIHQLSQILTINDRISNHHFELAAEAFRYQLIQSLNEIQTHHIDYENNSTQKASQSFWQQMGLFNYQHPTLNERVNQASISWLILCFWVAVLLSGIIYFKKQWYLP</sequence>
<evidence type="ECO:0000313" key="2">
    <source>
        <dbReference type="Proteomes" id="UP001548189"/>
    </source>
</evidence>
<gene>
    <name evidence="1" type="ORF">ABVT43_17270</name>
</gene>
<comment type="caution">
    <text evidence="1">The sequence shown here is derived from an EMBL/GenBank/DDBJ whole genome shotgun (WGS) entry which is preliminary data.</text>
</comment>
<evidence type="ECO:0000313" key="1">
    <source>
        <dbReference type="EMBL" id="MET1256896.1"/>
    </source>
</evidence>
<dbReference type="EMBL" id="JBEVCJ010000030">
    <property type="protein sequence ID" value="MET1256896.1"/>
    <property type="molecule type" value="Genomic_DNA"/>
</dbReference>
<accession>A0ABV2BY83</accession>
<dbReference type="Proteomes" id="UP001548189">
    <property type="component" value="Unassembled WGS sequence"/>
</dbReference>
<dbReference type="Pfam" id="PF12040">
    <property type="entry name" value="DUF3526"/>
    <property type="match status" value="1"/>
</dbReference>
<organism evidence="1 2">
    <name type="scientific">Aliikangiella maris</name>
    <dbReference type="NCBI Taxonomy" id="3162458"/>
    <lineage>
        <taxon>Bacteria</taxon>
        <taxon>Pseudomonadati</taxon>
        <taxon>Pseudomonadota</taxon>
        <taxon>Gammaproteobacteria</taxon>
        <taxon>Oceanospirillales</taxon>
        <taxon>Pleioneaceae</taxon>
        <taxon>Aliikangiella</taxon>
    </lineage>
</organism>
<reference evidence="1 2" key="1">
    <citation type="submission" date="2024-06" db="EMBL/GenBank/DDBJ databases">
        <authorList>
            <person name="Li F."/>
        </authorList>
    </citation>
    <scope>NUCLEOTIDE SEQUENCE [LARGE SCALE GENOMIC DNA]</scope>
    <source>
        <strain evidence="1 2">GXAS 311</strain>
    </source>
</reference>
<dbReference type="PANTHER" id="PTHR43471:SF1">
    <property type="entry name" value="ABC TRANSPORTER PERMEASE PROTEIN NOSY-RELATED"/>
    <property type="match status" value="1"/>
</dbReference>